<feature type="transmembrane region" description="Helical" evidence="2">
    <location>
        <begin position="216"/>
        <end position="240"/>
    </location>
</feature>
<comment type="caution">
    <text evidence="4">The sequence shown here is derived from an EMBL/GenBank/DDBJ whole genome shotgun (WGS) entry which is preliminary data.</text>
</comment>
<dbReference type="Gene3D" id="3.60.40.10">
    <property type="entry name" value="PPM-type phosphatase domain"/>
    <property type="match status" value="1"/>
</dbReference>
<dbReference type="EMBL" id="JBHTGQ010000020">
    <property type="protein sequence ID" value="MFC7750128.1"/>
    <property type="molecule type" value="Genomic_DNA"/>
</dbReference>
<dbReference type="RefSeq" id="WP_138789668.1">
    <property type="nucleotide sequence ID" value="NZ_JBHTGQ010000020.1"/>
</dbReference>
<evidence type="ECO:0000313" key="5">
    <source>
        <dbReference type="Proteomes" id="UP001596528"/>
    </source>
</evidence>
<keyword evidence="2" id="KW-0812">Transmembrane</keyword>
<feature type="domain" description="PPM-type phosphatase" evidence="3">
    <location>
        <begin position="343"/>
        <end position="460"/>
    </location>
</feature>
<evidence type="ECO:0000259" key="3">
    <source>
        <dbReference type="Pfam" id="PF07228"/>
    </source>
</evidence>
<evidence type="ECO:0000256" key="2">
    <source>
        <dbReference type="SAM" id="Phobius"/>
    </source>
</evidence>
<keyword evidence="2" id="KW-1133">Transmembrane helix</keyword>
<accession>A0ABW2V3L6</accession>
<proteinExistence type="predicted"/>
<dbReference type="Proteomes" id="UP001596528">
    <property type="component" value="Unassembled WGS sequence"/>
</dbReference>
<reference evidence="5" key="1">
    <citation type="journal article" date="2019" name="Int. J. Syst. Evol. Microbiol.">
        <title>The Global Catalogue of Microorganisms (GCM) 10K type strain sequencing project: providing services to taxonomists for standard genome sequencing and annotation.</title>
        <authorList>
            <consortium name="The Broad Institute Genomics Platform"/>
            <consortium name="The Broad Institute Genome Sequencing Center for Infectious Disease"/>
            <person name="Wu L."/>
            <person name="Ma J."/>
        </authorList>
    </citation>
    <scope>NUCLEOTIDE SEQUENCE [LARGE SCALE GENOMIC DNA]</scope>
    <source>
        <strain evidence="5">JCM 18657</strain>
    </source>
</reference>
<keyword evidence="5" id="KW-1185">Reference proteome</keyword>
<evidence type="ECO:0000313" key="4">
    <source>
        <dbReference type="EMBL" id="MFC7750128.1"/>
    </source>
</evidence>
<protein>
    <submittedName>
        <fullName evidence="4">PP2C family protein-serine/threonine phosphatase</fullName>
        <ecNumber evidence="4">3.1.3.16</ecNumber>
    </submittedName>
</protein>
<keyword evidence="1 4" id="KW-0378">Hydrolase</keyword>
<evidence type="ECO:0000256" key="1">
    <source>
        <dbReference type="ARBA" id="ARBA00022801"/>
    </source>
</evidence>
<dbReference type="GO" id="GO:0004722">
    <property type="term" value="F:protein serine/threonine phosphatase activity"/>
    <property type="evidence" value="ECO:0007669"/>
    <property type="project" value="UniProtKB-EC"/>
</dbReference>
<organism evidence="4 5">
    <name type="scientific">Paenibacillus thermoaerophilus</name>
    <dbReference type="NCBI Taxonomy" id="1215385"/>
    <lineage>
        <taxon>Bacteria</taxon>
        <taxon>Bacillati</taxon>
        <taxon>Bacillota</taxon>
        <taxon>Bacilli</taxon>
        <taxon>Bacillales</taxon>
        <taxon>Paenibacillaceae</taxon>
        <taxon>Paenibacillus</taxon>
    </lineage>
</organism>
<dbReference type="InterPro" id="IPR036457">
    <property type="entry name" value="PPM-type-like_dom_sf"/>
</dbReference>
<dbReference type="Pfam" id="PF07228">
    <property type="entry name" value="SpoIIE"/>
    <property type="match status" value="1"/>
</dbReference>
<dbReference type="InterPro" id="IPR052016">
    <property type="entry name" value="Bact_Sigma-Reg"/>
</dbReference>
<name>A0ABW2V3L6_9BACL</name>
<feature type="transmembrane region" description="Helical" evidence="2">
    <location>
        <begin position="12"/>
        <end position="30"/>
    </location>
</feature>
<dbReference type="PANTHER" id="PTHR43156:SF2">
    <property type="entry name" value="STAGE II SPORULATION PROTEIN E"/>
    <property type="match status" value="1"/>
</dbReference>
<sequence length="497" mass="54758">MKTEYGRPLWRRLTCLYVVLAAVTALGMLVSKKYVSRGGPEDIEFVWRGLLIGLIPLFAGLCAFTFFRLLVPLRRTRNIGDEPERIRLAWERLARFPGELRLFYFGCGTAITTVYRLAARDWTFASPIPAGELARGISFDLSTFAALAFVHAAAARRLLRPYLRSLQWYRREESRGESAVNDLMAIAALGLVYEQIRLFVYAVVVFRDGEEPQPAVLLAIGAAVFGVSLAAVWLVSSMLFRDVDLLASRIRGNAGLPRRRLFERLPIISSHEPGALASAYNALQDRFEREYARYDRELQLAQRVQEQLLSPREGHIGLWRVATVCDRIEDVGGGFCDWTQTGDGRIALAAGRVVGDRLPAALVMSAILTLLRSGWRPDISAGERLTELGVALKELLAGGMCVHIAVAVIDPNRRIVEWSVAGEVSVAIEPSPAGADRKLEPESGPLGVQSAGLPTFSSVLVPSGRISIAVRTAERFAGERFEAQAVREGREPDGRAS</sequence>
<dbReference type="InterPro" id="IPR001932">
    <property type="entry name" value="PPM-type_phosphatase-like_dom"/>
</dbReference>
<feature type="transmembrane region" description="Helical" evidence="2">
    <location>
        <begin position="102"/>
        <end position="119"/>
    </location>
</feature>
<feature type="transmembrane region" description="Helical" evidence="2">
    <location>
        <begin position="180"/>
        <end position="204"/>
    </location>
</feature>
<dbReference type="EC" id="3.1.3.16" evidence="4"/>
<keyword evidence="2" id="KW-0472">Membrane</keyword>
<dbReference type="PANTHER" id="PTHR43156">
    <property type="entry name" value="STAGE II SPORULATION PROTEIN E-RELATED"/>
    <property type="match status" value="1"/>
</dbReference>
<gene>
    <name evidence="4" type="ORF">ACFQWB_09330</name>
</gene>
<feature type="transmembrane region" description="Helical" evidence="2">
    <location>
        <begin position="50"/>
        <end position="71"/>
    </location>
</feature>